<evidence type="ECO:0000256" key="4">
    <source>
        <dbReference type="ARBA" id="ARBA00022777"/>
    </source>
</evidence>
<keyword evidence="10" id="KW-1185">Reference proteome</keyword>
<keyword evidence="1" id="KW-0808">Transferase</keyword>
<dbReference type="AlphaFoldDB" id="A0AAN9V918"/>
<dbReference type="PANTHER" id="PTHR22618">
    <property type="entry name" value="PROTEIN O-MANNOSE KINASE"/>
    <property type="match status" value="1"/>
</dbReference>
<dbReference type="GO" id="GO:0016773">
    <property type="term" value="F:phosphotransferase activity, alcohol group as acceptor"/>
    <property type="evidence" value="ECO:0007669"/>
    <property type="project" value="TreeGrafter"/>
</dbReference>
<evidence type="ECO:0000256" key="3">
    <source>
        <dbReference type="ARBA" id="ARBA00022741"/>
    </source>
</evidence>
<name>A0AAN9V918_9ORTH</name>
<keyword evidence="7" id="KW-0472">Membrane</keyword>
<keyword evidence="4" id="KW-0418">Kinase</keyword>
<evidence type="ECO:0000256" key="7">
    <source>
        <dbReference type="ARBA" id="ARBA00023136"/>
    </source>
</evidence>
<keyword evidence="3" id="KW-0547">Nucleotide-binding</keyword>
<proteinExistence type="predicted"/>
<evidence type="ECO:0000313" key="9">
    <source>
        <dbReference type="EMBL" id="KAK7791581.1"/>
    </source>
</evidence>
<dbReference type="Gene3D" id="1.10.510.10">
    <property type="entry name" value="Transferase(Phosphotransferase) domain 1"/>
    <property type="match status" value="1"/>
</dbReference>
<keyword evidence="2" id="KW-0812">Transmembrane</keyword>
<dbReference type="GO" id="GO:0005524">
    <property type="term" value="F:ATP binding"/>
    <property type="evidence" value="ECO:0007669"/>
    <property type="project" value="UniProtKB-KW"/>
</dbReference>
<evidence type="ECO:0000256" key="5">
    <source>
        <dbReference type="ARBA" id="ARBA00022840"/>
    </source>
</evidence>
<keyword evidence="6" id="KW-1133">Transmembrane helix</keyword>
<dbReference type="EMBL" id="JAZDUA010000522">
    <property type="protein sequence ID" value="KAK7791581.1"/>
    <property type="molecule type" value="Genomic_DNA"/>
</dbReference>
<reference evidence="9 10" key="1">
    <citation type="submission" date="2024-03" db="EMBL/GenBank/DDBJ databases">
        <title>The genome assembly and annotation of the cricket Gryllus longicercus Weissman &amp; Gray.</title>
        <authorList>
            <person name="Szrajer S."/>
            <person name="Gray D."/>
            <person name="Ylla G."/>
        </authorList>
    </citation>
    <scope>NUCLEOTIDE SEQUENCE [LARGE SCALE GENOMIC DNA]</scope>
    <source>
        <strain evidence="9">DAG 2021-001</strain>
        <tissue evidence="9">Whole body minus gut</tissue>
    </source>
</reference>
<dbReference type="Proteomes" id="UP001378592">
    <property type="component" value="Unassembled WGS sequence"/>
</dbReference>
<accession>A0AAN9V918</accession>
<dbReference type="GO" id="GO:0006493">
    <property type="term" value="P:protein O-linked glycosylation"/>
    <property type="evidence" value="ECO:0007669"/>
    <property type="project" value="InterPro"/>
</dbReference>
<evidence type="ECO:0000256" key="2">
    <source>
        <dbReference type="ARBA" id="ARBA00022692"/>
    </source>
</evidence>
<evidence type="ECO:0000256" key="1">
    <source>
        <dbReference type="ARBA" id="ARBA00022679"/>
    </source>
</evidence>
<comment type="subcellular location">
    <subcellularLocation>
        <location evidence="8">Endomembrane system</location>
        <topology evidence="8">Single-pass membrane protein</topology>
    </subcellularLocation>
</comment>
<evidence type="ECO:0000256" key="6">
    <source>
        <dbReference type="ARBA" id="ARBA00022989"/>
    </source>
</evidence>
<comment type="caution">
    <text evidence="9">The sequence shown here is derived from an EMBL/GenBank/DDBJ whole genome shotgun (WGS) entry which is preliminary data.</text>
</comment>
<sequence length="268" mass="30409">MKECHRWLNCDDMDGIIVKELIGLGAVKAVYRAVWAAMNITYSILNNPNFIDDFQSGLEMLKLLNPSPYVTQLIGFCPSENVIWTEYHPLGNAVNIVDKIHKTGFRDNVHVRLKLCLNYALLLEYLHSGPAGCRVMCDSNTLEKTLSQLLVTNELSLLLNDVDALPEINSEQKTIRCGNRNLSGNFIAPEQRASDPHVLEGYNEKTDIWKAASVCEYFISDVSNSEIIRYKLFFLHKKCKSVDVNERPSATQLAAQYIKIMHELDDEL</sequence>
<gene>
    <name evidence="9" type="ORF">R5R35_007387</name>
</gene>
<organism evidence="9 10">
    <name type="scientific">Gryllus longicercus</name>
    <dbReference type="NCBI Taxonomy" id="2509291"/>
    <lineage>
        <taxon>Eukaryota</taxon>
        <taxon>Metazoa</taxon>
        <taxon>Ecdysozoa</taxon>
        <taxon>Arthropoda</taxon>
        <taxon>Hexapoda</taxon>
        <taxon>Insecta</taxon>
        <taxon>Pterygota</taxon>
        <taxon>Neoptera</taxon>
        <taxon>Polyneoptera</taxon>
        <taxon>Orthoptera</taxon>
        <taxon>Ensifera</taxon>
        <taxon>Gryllidea</taxon>
        <taxon>Grylloidea</taxon>
        <taxon>Gryllidae</taxon>
        <taxon>Gryllinae</taxon>
        <taxon>Gryllus</taxon>
    </lineage>
</organism>
<evidence type="ECO:0000313" key="10">
    <source>
        <dbReference type="Proteomes" id="UP001378592"/>
    </source>
</evidence>
<dbReference type="InterPro" id="IPR039318">
    <property type="entry name" value="POMK"/>
</dbReference>
<dbReference type="PANTHER" id="PTHR22618:SF2">
    <property type="entry name" value="PROTEIN O-MANNOSE KINASE"/>
    <property type="match status" value="1"/>
</dbReference>
<dbReference type="GO" id="GO:0019200">
    <property type="term" value="F:carbohydrate kinase activity"/>
    <property type="evidence" value="ECO:0007669"/>
    <property type="project" value="InterPro"/>
</dbReference>
<protein>
    <submittedName>
        <fullName evidence="9">Uncharacterized protein</fullName>
    </submittedName>
</protein>
<dbReference type="SUPFAM" id="SSF56112">
    <property type="entry name" value="Protein kinase-like (PK-like)"/>
    <property type="match status" value="1"/>
</dbReference>
<evidence type="ECO:0000256" key="8">
    <source>
        <dbReference type="ARBA" id="ARBA00037847"/>
    </source>
</evidence>
<dbReference type="InterPro" id="IPR011009">
    <property type="entry name" value="Kinase-like_dom_sf"/>
</dbReference>
<keyword evidence="5" id="KW-0067">ATP-binding</keyword>
<dbReference type="GO" id="GO:0005789">
    <property type="term" value="C:endoplasmic reticulum membrane"/>
    <property type="evidence" value="ECO:0007669"/>
    <property type="project" value="TreeGrafter"/>
</dbReference>